<protein>
    <submittedName>
        <fullName evidence="1">Uncharacterized protein</fullName>
    </submittedName>
</protein>
<keyword evidence="2" id="KW-1185">Reference proteome</keyword>
<accession>A0ACC2KLK1</accession>
<name>A0ACC2KLK1_PERAE</name>
<gene>
    <name evidence="1" type="ORF">MRB53_030394</name>
</gene>
<reference evidence="1 2" key="1">
    <citation type="journal article" date="2022" name="Hortic Res">
        <title>A haplotype resolved chromosomal level avocado genome allows analysis of novel avocado genes.</title>
        <authorList>
            <person name="Nath O."/>
            <person name="Fletcher S.J."/>
            <person name="Hayward A."/>
            <person name="Shaw L.M."/>
            <person name="Masouleh A.K."/>
            <person name="Furtado A."/>
            <person name="Henry R.J."/>
            <person name="Mitter N."/>
        </authorList>
    </citation>
    <scope>NUCLEOTIDE SEQUENCE [LARGE SCALE GENOMIC DNA]</scope>
    <source>
        <strain evidence="2">cv. Hass</strain>
    </source>
</reference>
<comment type="caution">
    <text evidence="1">The sequence shown here is derived from an EMBL/GenBank/DDBJ whole genome shotgun (WGS) entry which is preliminary data.</text>
</comment>
<dbReference type="EMBL" id="CM056818">
    <property type="protein sequence ID" value="KAJ8621865.1"/>
    <property type="molecule type" value="Genomic_DNA"/>
</dbReference>
<organism evidence="1 2">
    <name type="scientific">Persea americana</name>
    <name type="common">Avocado</name>
    <dbReference type="NCBI Taxonomy" id="3435"/>
    <lineage>
        <taxon>Eukaryota</taxon>
        <taxon>Viridiplantae</taxon>
        <taxon>Streptophyta</taxon>
        <taxon>Embryophyta</taxon>
        <taxon>Tracheophyta</taxon>
        <taxon>Spermatophyta</taxon>
        <taxon>Magnoliopsida</taxon>
        <taxon>Magnoliidae</taxon>
        <taxon>Laurales</taxon>
        <taxon>Lauraceae</taxon>
        <taxon>Persea</taxon>
    </lineage>
</organism>
<proteinExistence type="predicted"/>
<sequence length="246" mass="27149">MDTKLRSYEDFQPSSDWYREDKSDTLVVRLPGFVKEQLRVQLHNNGVLKISGERPIQGNKWTRFRKDFLVPDHCDRTQIRAKFETRALYITMPKTSLTSPQPTKPTPTTFPNAAKSSSPQPSTASAGGTDKQTSEKHTEDKKEKQEPQGSKLPAEEMTAGRNKNNGFSVNGKEKDSRGRAVGAETVSFGQERSSWNGGGLLTLAGLRKYKPSKLVVSVVVGVVVAVAIGIGLYEAYKGMFPEENGV</sequence>
<dbReference type="Proteomes" id="UP001234297">
    <property type="component" value="Chromosome 10"/>
</dbReference>
<evidence type="ECO:0000313" key="2">
    <source>
        <dbReference type="Proteomes" id="UP001234297"/>
    </source>
</evidence>
<evidence type="ECO:0000313" key="1">
    <source>
        <dbReference type="EMBL" id="KAJ8621865.1"/>
    </source>
</evidence>